<comment type="subcellular location">
    <subcellularLocation>
        <location evidence="1 11">Membrane</location>
        <topology evidence="1 11">Single-pass type II membrane protein</topology>
    </subcellularLocation>
</comment>
<evidence type="ECO:0000256" key="1">
    <source>
        <dbReference type="ARBA" id="ARBA00004606"/>
    </source>
</evidence>
<comment type="cofactor">
    <cofactor evidence="11">
        <name>Mn(2+)</name>
        <dbReference type="ChEBI" id="CHEBI:29035"/>
    </cofactor>
</comment>
<evidence type="ECO:0000256" key="9">
    <source>
        <dbReference type="ARBA" id="ARBA00023136"/>
    </source>
</evidence>
<dbReference type="InterPro" id="IPR027995">
    <property type="entry name" value="Galactosyl_T_N"/>
</dbReference>
<dbReference type="EMBL" id="IACF01001585">
    <property type="protein sequence ID" value="LAB67277.1"/>
    <property type="molecule type" value="mRNA"/>
</dbReference>
<evidence type="ECO:0000256" key="8">
    <source>
        <dbReference type="ARBA" id="ARBA00022989"/>
    </source>
</evidence>
<dbReference type="GO" id="GO:0005794">
    <property type="term" value="C:Golgi apparatus"/>
    <property type="evidence" value="ECO:0007669"/>
    <property type="project" value="TreeGrafter"/>
</dbReference>
<dbReference type="InterPro" id="IPR027791">
    <property type="entry name" value="Galactosyl_T_C"/>
</dbReference>
<keyword evidence="4 11" id="KW-0328">Glycosyltransferase</keyword>
<dbReference type="EC" id="2.4.1.-" evidence="11"/>
<sequence>MAPRKSVNVKYHKVFLQSFVVTLILWLVPVLQGRYVPLQYSYIPVKDIGEEMLSIREVDVIHQSAPIRQFNVHNENSKSQEIRDKVDSKQNQGSKTIGIAGKSKQLRKKFKGKNAKRRDKARAGLLPCPEVSPFLKGLELEPQQGDGGVSEEPWSLKMMEEFAERHGIQPGGFWQPPHCLPQHAVTVIVGQRNRTEQLQHFLLHMHPFLARQQLQYRIIVVDQDNNEPYNRGKILNIGYMESLQVSPPGPEQQCVVLHDVDLLPLNDLNLYACTNMPRHMTVAVDTFRFQLPYSEIAGGAVALLAAQFEAINGFSNRYSGWGGEDDDFNNRINNQGLHMVRLDPRVSQYAMLRHKPAVESPTRYQFLDAGSTNEDADDDGLTSLRYTLSAPPDRHPLMMHYTVHW</sequence>
<comment type="similarity">
    <text evidence="3 11">Belongs to the glycosyltransferase 7 family.</text>
</comment>
<keyword evidence="7 11" id="KW-0735">Signal-anchor</keyword>
<evidence type="ECO:0000256" key="10">
    <source>
        <dbReference type="ARBA" id="ARBA00023180"/>
    </source>
</evidence>
<reference evidence="16" key="1">
    <citation type="submission" date="2017-11" db="EMBL/GenBank/DDBJ databases">
        <title>The sensing device of the deep-sea amphipod.</title>
        <authorList>
            <person name="Kobayashi H."/>
            <person name="Nagahama T."/>
            <person name="Arai W."/>
            <person name="Sasagawa Y."/>
            <person name="Umeda M."/>
            <person name="Hayashi T."/>
            <person name="Nikaido I."/>
            <person name="Watanabe H."/>
            <person name="Oguri K."/>
            <person name="Kitazato H."/>
            <person name="Fujioka K."/>
            <person name="Kido Y."/>
            <person name="Takami H."/>
        </authorList>
    </citation>
    <scope>NUCLEOTIDE SEQUENCE</scope>
    <source>
        <tissue evidence="16">Whole body</tissue>
    </source>
</reference>
<keyword evidence="5 11" id="KW-0808">Transferase</keyword>
<dbReference type="GO" id="GO:0008378">
    <property type="term" value="F:galactosyltransferase activity"/>
    <property type="evidence" value="ECO:0007669"/>
    <property type="project" value="TreeGrafter"/>
</dbReference>
<evidence type="ECO:0000259" key="14">
    <source>
        <dbReference type="Pfam" id="PF13733"/>
    </source>
</evidence>
<feature type="region of interest" description="Disordered" evidence="12">
    <location>
        <begin position="74"/>
        <end position="98"/>
    </location>
</feature>
<evidence type="ECO:0000256" key="3">
    <source>
        <dbReference type="ARBA" id="ARBA00005735"/>
    </source>
</evidence>
<dbReference type="Gene3D" id="3.90.550.10">
    <property type="entry name" value="Spore Coat Polysaccharide Biosynthesis Protein SpsA, Chain A"/>
    <property type="match status" value="1"/>
</dbReference>
<evidence type="ECO:0000256" key="2">
    <source>
        <dbReference type="ARBA" id="ARBA00004922"/>
    </source>
</evidence>
<evidence type="ECO:0000256" key="5">
    <source>
        <dbReference type="ARBA" id="ARBA00022679"/>
    </source>
</evidence>
<feature type="domain" description="Galactosyltransferase C-terminal" evidence="13">
    <location>
        <begin position="278"/>
        <end position="355"/>
    </location>
</feature>
<dbReference type="PANTHER" id="PTHR19300">
    <property type="entry name" value="BETA-1,4-GALACTOSYLTRANSFERASE"/>
    <property type="match status" value="1"/>
</dbReference>
<dbReference type="PRINTS" id="PR02050">
    <property type="entry name" value="B14GALTRFASE"/>
</dbReference>
<evidence type="ECO:0000256" key="11">
    <source>
        <dbReference type="RuleBase" id="RU368121"/>
    </source>
</evidence>
<dbReference type="Pfam" id="PF13733">
    <property type="entry name" value="Glyco_transf_7N"/>
    <property type="match status" value="1"/>
</dbReference>
<dbReference type="UniPathway" id="UPA00378"/>
<evidence type="ECO:0000256" key="4">
    <source>
        <dbReference type="ARBA" id="ARBA00022676"/>
    </source>
</evidence>
<keyword evidence="11" id="KW-0464">Manganese</keyword>
<reference evidence="15" key="2">
    <citation type="journal article" date="2018" name="Biosci. Biotechnol. Biochem.">
        <title>Polysaccharide hydrolase of the hadal zone amphipods Hirondellea gigas.</title>
        <authorList>
            <person name="Kobayashi H."/>
            <person name="Nagahama T."/>
            <person name="Arai W."/>
            <person name="Sasagawa Y."/>
            <person name="Umeda M."/>
            <person name="Hayashi T."/>
            <person name="Nikaido I."/>
            <person name="Watanabe H."/>
            <person name="Oguri K."/>
            <person name="Kitazato H."/>
            <person name="Fujioka K."/>
            <person name="Kido Y."/>
            <person name="Takami H."/>
        </authorList>
    </citation>
    <scope>NUCLEOTIDE SEQUENCE</scope>
    <source>
        <tissue evidence="15">Whole body</tissue>
    </source>
</reference>
<evidence type="ECO:0000256" key="7">
    <source>
        <dbReference type="ARBA" id="ARBA00022968"/>
    </source>
</evidence>
<dbReference type="InterPro" id="IPR003859">
    <property type="entry name" value="Galactosyl_T"/>
</dbReference>
<dbReference type="InterPro" id="IPR029044">
    <property type="entry name" value="Nucleotide-diphossugar_trans"/>
</dbReference>
<keyword evidence="11" id="KW-0479">Metal-binding</keyword>
<evidence type="ECO:0000256" key="12">
    <source>
        <dbReference type="SAM" id="MobiDB-lite"/>
    </source>
</evidence>
<dbReference type="Pfam" id="PF02709">
    <property type="entry name" value="Glyco_transf_7C"/>
    <property type="match status" value="1"/>
</dbReference>
<organism evidence="15">
    <name type="scientific">Hirondellea gigas</name>
    <dbReference type="NCBI Taxonomy" id="1518452"/>
    <lineage>
        <taxon>Eukaryota</taxon>
        <taxon>Metazoa</taxon>
        <taxon>Ecdysozoa</taxon>
        <taxon>Arthropoda</taxon>
        <taxon>Crustacea</taxon>
        <taxon>Multicrustacea</taxon>
        <taxon>Malacostraca</taxon>
        <taxon>Eumalacostraca</taxon>
        <taxon>Peracarida</taxon>
        <taxon>Amphipoda</taxon>
        <taxon>Amphilochidea</taxon>
        <taxon>Lysianassida</taxon>
        <taxon>Lysianassidira</taxon>
        <taxon>Lysianassoidea</taxon>
        <taxon>Lysianassidae</taxon>
        <taxon>Hirondellea</taxon>
    </lineage>
</organism>
<protein>
    <recommendedName>
        <fullName evidence="11">Beta-1,4-N-acetylgalactosaminyltransferase</fullName>
        <ecNumber evidence="11">2.4.1.-</ecNumber>
    </recommendedName>
    <alternativeName>
        <fullName evidence="11">Beta-4-GalNAcT</fullName>
    </alternativeName>
</protein>
<dbReference type="GO" id="GO:0046872">
    <property type="term" value="F:metal ion binding"/>
    <property type="evidence" value="ECO:0007669"/>
    <property type="project" value="UniProtKB-UniRule"/>
</dbReference>
<dbReference type="PANTHER" id="PTHR19300:SF57">
    <property type="entry name" value="BETA-1,4-N-ACETYLGALACTOSAMINYLTRANSFERASE"/>
    <property type="match status" value="1"/>
</dbReference>
<name>A0A2P2HZS0_9CRUS</name>
<comment type="function">
    <text evidence="11">Catalyzes the transfer of galactose onto proteins or lipids.</text>
</comment>
<accession>A0A2P2HZS0</accession>
<comment type="pathway">
    <text evidence="2 11">Protein modification; protein glycosylation.</text>
</comment>
<dbReference type="SUPFAM" id="SSF53448">
    <property type="entry name" value="Nucleotide-diphospho-sugar transferases"/>
    <property type="match status" value="1"/>
</dbReference>
<dbReference type="AlphaFoldDB" id="A0A2P2HZS0"/>
<proteinExistence type="evidence at transcript level"/>
<dbReference type="GO" id="GO:0005975">
    <property type="term" value="P:carbohydrate metabolic process"/>
    <property type="evidence" value="ECO:0007669"/>
    <property type="project" value="InterPro"/>
</dbReference>
<keyword evidence="10 11" id="KW-0325">Glycoprotein</keyword>
<dbReference type="EMBL" id="IACT01001750">
    <property type="protein sequence ID" value="LAC21079.1"/>
    <property type="molecule type" value="mRNA"/>
</dbReference>
<feature type="domain" description="Galactosyltransferase N-terminal" evidence="14">
    <location>
        <begin position="156"/>
        <end position="274"/>
    </location>
</feature>
<evidence type="ECO:0000313" key="15">
    <source>
        <dbReference type="EMBL" id="LAB67277.1"/>
    </source>
</evidence>
<keyword evidence="6" id="KW-0812">Transmembrane</keyword>
<keyword evidence="9" id="KW-0472">Membrane</keyword>
<feature type="compositionally biased region" description="Basic and acidic residues" evidence="12">
    <location>
        <begin position="75"/>
        <end position="88"/>
    </location>
</feature>
<dbReference type="GO" id="GO:0016020">
    <property type="term" value="C:membrane"/>
    <property type="evidence" value="ECO:0007669"/>
    <property type="project" value="UniProtKB-SubCell"/>
</dbReference>
<evidence type="ECO:0000313" key="16">
    <source>
        <dbReference type="EMBL" id="LAC21079.1"/>
    </source>
</evidence>
<evidence type="ECO:0000256" key="6">
    <source>
        <dbReference type="ARBA" id="ARBA00022692"/>
    </source>
</evidence>
<evidence type="ECO:0000259" key="13">
    <source>
        <dbReference type="Pfam" id="PF02709"/>
    </source>
</evidence>
<keyword evidence="8" id="KW-1133">Transmembrane helix</keyword>